<name>A0A2P2PA36_RHIMU</name>
<proteinExistence type="predicted"/>
<dbReference type="AlphaFoldDB" id="A0A2P2PA36"/>
<reference evidence="1" key="1">
    <citation type="submission" date="2018-02" db="EMBL/GenBank/DDBJ databases">
        <title>Rhizophora mucronata_Transcriptome.</title>
        <authorList>
            <person name="Meera S.P."/>
            <person name="Sreeshan A."/>
            <person name="Augustine A."/>
        </authorList>
    </citation>
    <scope>NUCLEOTIDE SEQUENCE</scope>
    <source>
        <tissue evidence="1">Leaf</tissue>
    </source>
</reference>
<organism evidence="1">
    <name type="scientific">Rhizophora mucronata</name>
    <name type="common">Asiatic mangrove</name>
    <dbReference type="NCBI Taxonomy" id="61149"/>
    <lineage>
        <taxon>Eukaryota</taxon>
        <taxon>Viridiplantae</taxon>
        <taxon>Streptophyta</taxon>
        <taxon>Embryophyta</taxon>
        <taxon>Tracheophyta</taxon>
        <taxon>Spermatophyta</taxon>
        <taxon>Magnoliopsida</taxon>
        <taxon>eudicotyledons</taxon>
        <taxon>Gunneridae</taxon>
        <taxon>Pentapetalae</taxon>
        <taxon>rosids</taxon>
        <taxon>fabids</taxon>
        <taxon>Malpighiales</taxon>
        <taxon>Rhizophoraceae</taxon>
        <taxon>Rhizophora</taxon>
    </lineage>
</organism>
<sequence>MSLVQSCPASQMILPFEAPIRG</sequence>
<evidence type="ECO:0000313" key="1">
    <source>
        <dbReference type="EMBL" id="MBX51608.1"/>
    </source>
</evidence>
<protein>
    <submittedName>
        <fullName evidence="1">Uncharacterized protein</fullName>
    </submittedName>
</protein>
<dbReference type="EMBL" id="GGEC01071124">
    <property type="protein sequence ID" value="MBX51608.1"/>
    <property type="molecule type" value="Transcribed_RNA"/>
</dbReference>
<accession>A0A2P2PA36</accession>